<accession>A0ABN7W050</accession>
<keyword evidence="1" id="KW-0175">Coiled coil</keyword>
<feature type="non-terminal residue" evidence="2">
    <location>
        <position position="1"/>
    </location>
</feature>
<organism evidence="2 3">
    <name type="scientific">Gigaspora margarita</name>
    <dbReference type="NCBI Taxonomy" id="4874"/>
    <lineage>
        <taxon>Eukaryota</taxon>
        <taxon>Fungi</taxon>
        <taxon>Fungi incertae sedis</taxon>
        <taxon>Mucoromycota</taxon>
        <taxon>Glomeromycotina</taxon>
        <taxon>Glomeromycetes</taxon>
        <taxon>Diversisporales</taxon>
        <taxon>Gigasporaceae</taxon>
        <taxon>Gigaspora</taxon>
    </lineage>
</organism>
<dbReference type="Proteomes" id="UP000789901">
    <property type="component" value="Unassembled WGS sequence"/>
</dbReference>
<sequence length="68" mass="8155">LVKLQQEKVENEEEIKKLKIEINEIITAKNQVESNLLLTIDELRKEKREKNEKIDDLNKKIEELNKKI</sequence>
<gene>
    <name evidence="2" type="ORF">GMARGA_LOCUS24989</name>
</gene>
<protein>
    <submittedName>
        <fullName evidence="2">43737_t:CDS:1</fullName>
    </submittedName>
</protein>
<evidence type="ECO:0000313" key="2">
    <source>
        <dbReference type="EMBL" id="CAG8809914.1"/>
    </source>
</evidence>
<name>A0ABN7W050_GIGMA</name>
<evidence type="ECO:0000256" key="1">
    <source>
        <dbReference type="SAM" id="Coils"/>
    </source>
</evidence>
<evidence type="ECO:0000313" key="3">
    <source>
        <dbReference type="Proteomes" id="UP000789901"/>
    </source>
</evidence>
<keyword evidence="3" id="KW-1185">Reference proteome</keyword>
<proteinExistence type="predicted"/>
<feature type="coiled-coil region" evidence="1">
    <location>
        <begin position="1"/>
        <end position="67"/>
    </location>
</feature>
<reference evidence="2 3" key="1">
    <citation type="submission" date="2021-06" db="EMBL/GenBank/DDBJ databases">
        <authorList>
            <person name="Kallberg Y."/>
            <person name="Tangrot J."/>
            <person name="Rosling A."/>
        </authorList>
    </citation>
    <scope>NUCLEOTIDE SEQUENCE [LARGE SCALE GENOMIC DNA]</scope>
    <source>
        <strain evidence="2 3">120-4 pot B 10/14</strain>
    </source>
</reference>
<dbReference type="EMBL" id="CAJVQB010027089">
    <property type="protein sequence ID" value="CAG8809914.1"/>
    <property type="molecule type" value="Genomic_DNA"/>
</dbReference>
<comment type="caution">
    <text evidence="2">The sequence shown here is derived from an EMBL/GenBank/DDBJ whole genome shotgun (WGS) entry which is preliminary data.</text>
</comment>